<feature type="compositionally biased region" description="Pro residues" evidence="2">
    <location>
        <begin position="482"/>
        <end position="496"/>
    </location>
</feature>
<feature type="compositionally biased region" description="Low complexity" evidence="2">
    <location>
        <begin position="458"/>
        <end position="481"/>
    </location>
</feature>
<dbReference type="SUPFAM" id="SSF49785">
    <property type="entry name" value="Galactose-binding domain-like"/>
    <property type="match status" value="2"/>
</dbReference>
<feature type="domain" description="CBM6" evidence="3">
    <location>
        <begin position="135"/>
        <end position="263"/>
    </location>
</feature>
<evidence type="ECO:0000313" key="5">
    <source>
        <dbReference type="Proteomes" id="UP000326500"/>
    </source>
</evidence>
<dbReference type="InterPro" id="IPR008979">
    <property type="entry name" value="Galactose-bd-like_sf"/>
</dbReference>
<keyword evidence="1" id="KW-0732">Signal</keyword>
<dbReference type="PROSITE" id="PS51175">
    <property type="entry name" value="CBM6"/>
    <property type="match status" value="2"/>
</dbReference>
<reference evidence="4 5" key="1">
    <citation type="submission" date="2016-10" db="EMBL/GenBank/DDBJ databases">
        <authorList>
            <person name="Varghese N."/>
            <person name="Submissions S."/>
        </authorList>
    </citation>
    <scope>NUCLEOTIDE SEQUENCE [LARGE SCALE GENOMIC DNA]</scope>
    <source>
        <strain evidence="4 5">DSM 2373</strain>
    </source>
</reference>
<dbReference type="Pfam" id="PF13229">
    <property type="entry name" value="Beta_helix"/>
    <property type="match status" value="1"/>
</dbReference>
<dbReference type="Gene3D" id="2.160.20.10">
    <property type="entry name" value="Single-stranded right-handed beta-helix, Pectin lyase-like"/>
    <property type="match status" value="1"/>
</dbReference>
<feature type="domain" description="CBM6" evidence="3">
    <location>
        <begin position="327"/>
        <end position="455"/>
    </location>
</feature>
<accession>A0A1G9B9Z8</accession>
<dbReference type="EMBL" id="FNFT01000008">
    <property type="protein sequence ID" value="SDK36341.1"/>
    <property type="molecule type" value="Genomic_DNA"/>
</dbReference>
<dbReference type="InterPro" id="IPR006584">
    <property type="entry name" value="Cellulose-bd_IV"/>
</dbReference>
<name>A0A1G9B9Z8_9EURY</name>
<sequence>MKKTQILVLTLSMMVAFVAPALAAQNQEVSQGSYDAVVYINGTKILAEDSNGQLISSGTAGIDDSNVIQAAVKAISNGTVVLQAGTYTLNSPAKIRVSNPGADIEDPSDGAKPYKAHSIPGRINFVDFDFGGEGVAYHDTEAGNQGGYTYRTDNADVDIGKRDGVNTPVVSHTYAGEWLQFSGVQVAESGTYSATFYTSTTQDQMSFKVLVDGKEVSTVTVPNTGSWYTFAPTTVKIPLTAGVHTIQVAMETGWADMAYVEFATNAPTPTPTATPTVTPTPTATATPKPTLTPTPTQTPSDGVKPYKAHSIPGRINFVDFDFGGEGVAYHDTEAGNQGGYTYRTDSADVDTGRRNGLDVPVVAHTYAGEWIQFSDVQVAKSGTYAATFYTSTTEDKMSFSVLVDGKKVATVNAPNTGDWYTFAPTTVQIPLTAGKHTVRVTMDTGYTDLAYVEFATEAPTPTPTATPTVTPTPTATATPKPTLTPTPKPTQTPTPTPSDKVYGADANPTGNPIGGGEGYTEIISRNDPRVKYIVDTRDELLSALKNARSGDVIYVEGNANIDMSGYFNVGVPAGVTIASNRGEDGAAGGRIYQKRLSSDSKSPDLRPIFITKGSGVRFTGLRIDGPDTGVSVSEWRAGIRIEHPMAEIDNCEITGWGGAAIVFWGTGSAKDMKDGGYVHHNYIHHCQGSGFGYGVVTYLGSVCLIEANYFDYTRHSIAGDGSAGSGYEARYNINGPNATYQNFDMHGKPNSSGSGKIAGDLIKIHHNTFLGTEPAVAPPVVIRGVPRVGAYIDHNWFYYTSYAPVWQVDSKGGIYITDNVIGKDKKLSTSGPIRYVTWNE</sequence>
<dbReference type="SMART" id="SM00606">
    <property type="entry name" value="CBD_IV"/>
    <property type="match status" value="2"/>
</dbReference>
<dbReference type="SMART" id="SM00710">
    <property type="entry name" value="PbH1"/>
    <property type="match status" value="4"/>
</dbReference>
<dbReference type="InterPro" id="IPR039448">
    <property type="entry name" value="Beta_helix"/>
</dbReference>
<dbReference type="InterPro" id="IPR011050">
    <property type="entry name" value="Pectin_lyase_fold/virulence"/>
</dbReference>
<dbReference type="AlphaFoldDB" id="A0A1G9B9Z8"/>
<dbReference type="SUPFAM" id="SSF51126">
    <property type="entry name" value="Pectin lyase-like"/>
    <property type="match status" value="2"/>
</dbReference>
<feature type="region of interest" description="Disordered" evidence="2">
    <location>
        <begin position="458"/>
        <end position="519"/>
    </location>
</feature>
<dbReference type="InterPro" id="IPR012334">
    <property type="entry name" value="Pectin_lyas_fold"/>
</dbReference>
<dbReference type="Proteomes" id="UP000326500">
    <property type="component" value="Unassembled WGS sequence"/>
</dbReference>
<evidence type="ECO:0000313" key="4">
    <source>
        <dbReference type="EMBL" id="SDK36341.1"/>
    </source>
</evidence>
<dbReference type="Gene3D" id="2.60.120.260">
    <property type="entry name" value="Galactose-binding domain-like"/>
    <property type="match status" value="2"/>
</dbReference>
<evidence type="ECO:0000259" key="3">
    <source>
        <dbReference type="PROSITE" id="PS51175"/>
    </source>
</evidence>
<organism evidence="4 5">
    <name type="scientific">Methanoculleus thermophilus</name>
    <dbReference type="NCBI Taxonomy" id="2200"/>
    <lineage>
        <taxon>Archaea</taxon>
        <taxon>Methanobacteriati</taxon>
        <taxon>Methanobacteriota</taxon>
        <taxon>Stenosarchaea group</taxon>
        <taxon>Methanomicrobia</taxon>
        <taxon>Methanomicrobiales</taxon>
        <taxon>Methanomicrobiaceae</taxon>
        <taxon>Methanoculleus</taxon>
    </lineage>
</organism>
<proteinExistence type="predicted"/>
<dbReference type="GO" id="GO:0030246">
    <property type="term" value="F:carbohydrate binding"/>
    <property type="evidence" value="ECO:0007669"/>
    <property type="project" value="InterPro"/>
</dbReference>
<dbReference type="CDD" id="cd04080">
    <property type="entry name" value="CBM6_cellulase-like"/>
    <property type="match status" value="2"/>
</dbReference>
<dbReference type="Pfam" id="PF03422">
    <property type="entry name" value="CBM_6"/>
    <property type="match status" value="2"/>
</dbReference>
<dbReference type="InterPro" id="IPR005084">
    <property type="entry name" value="CBM6"/>
</dbReference>
<feature type="region of interest" description="Disordered" evidence="2">
    <location>
        <begin position="268"/>
        <end position="303"/>
    </location>
</feature>
<dbReference type="InterPro" id="IPR006626">
    <property type="entry name" value="PbH1"/>
</dbReference>
<protein>
    <submittedName>
        <fullName evidence="4">Right handed beta helix region</fullName>
    </submittedName>
</protein>
<gene>
    <name evidence="4" type="ORF">SAMN04488571_10882</name>
</gene>
<dbReference type="RefSeq" id="WP_083524796.1">
    <property type="nucleotide sequence ID" value="NZ_BCNX01000007.1"/>
</dbReference>
<evidence type="ECO:0000256" key="2">
    <source>
        <dbReference type="SAM" id="MobiDB-lite"/>
    </source>
</evidence>
<dbReference type="OrthoDB" id="107673at2157"/>
<feature type="compositionally biased region" description="Low complexity" evidence="2">
    <location>
        <begin position="268"/>
        <end position="299"/>
    </location>
</feature>
<keyword evidence="5" id="KW-1185">Reference proteome</keyword>
<evidence type="ECO:0000256" key="1">
    <source>
        <dbReference type="ARBA" id="ARBA00022729"/>
    </source>
</evidence>